<protein>
    <submittedName>
        <fullName evidence="1">Uncharacterized protein</fullName>
    </submittedName>
</protein>
<accession>Q338T3</accession>
<dbReference type="PANTHER" id="PTHR48243:SF1">
    <property type="entry name" value="AMINOTRANSFERASE-LIKE PLANT MOBILE DOMAIN-CONTAINING PROTEIN"/>
    <property type="match status" value="1"/>
</dbReference>
<reference evidence="1" key="1">
    <citation type="journal article" date="2003" name="Science">
        <title>In-depth view of structure, activity, and evolution of rice chromosome 10.</title>
        <authorList>
            <consortium name="Rice Chromosome 10 Sequencing Consortium"/>
        </authorList>
    </citation>
    <scope>NUCLEOTIDE SEQUENCE [LARGE SCALE GENOMIC DNA]</scope>
</reference>
<dbReference type="EMBL" id="DP000086">
    <property type="protein sequence ID" value="ABB47449.1"/>
    <property type="molecule type" value="Genomic_DNA"/>
</dbReference>
<dbReference type="PANTHER" id="PTHR48243">
    <property type="entry name" value="AMINOTRANSFERASE-LIKE PLANT MOBILE DOMAIN-CONTAINING PROTEIN"/>
    <property type="match status" value="1"/>
</dbReference>
<reference evidence="1" key="2">
    <citation type="submission" date="2003-05" db="EMBL/GenBank/DDBJ databases">
        <authorList>
            <person name="Buell C.R."/>
            <person name="Wing R.A."/>
            <person name="McCombie W.R."/>
            <person name="Messing J."/>
            <person name="Yuan Q."/>
            <person name="Ouyang S."/>
        </authorList>
    </citation>
    <scope>NUCLEOTIDE SEQUENCE</scope>
</reference>
<evidence type="ECO:0000313" key="1">
    <source>
        <dbReference type="EMBL" id="ABB47449.1"/>
    </source>
</evidence>
<sequence>MTIKPFFGISGFEKNRFWENISGGPICKKPRTNDIHNPTLRLMHKWIVMTLFPRGDLRPIREDKLIIMFVTVRKIKVAPVKCAMVDHIGTHATWREMNKKVQHPCKCTKPVRNQLGMHPDGPKLYTIASEARSGRVPARADREHLMTYTGEHEHSFPQIKQGSILIKDPERKASLVGDVSPPAEILFMLYD</sequence>
<organism evidence="1">
    <name type="scientific">Oryza sativa subsp. japonica</name>
    <name type="common">Rice</name>
    <dbReference type="NCBI Taxonomy" id="39947"/>
    <lineage>
        <taxon>Eukaryota</taxon>
        <taxon>Viridiplantae</taxon>
        <taxon>Streptophyta</taxon>
        <taxon>Embryophyta</taxon>
        <taxon>Tracheophyta</taxon>
        <taxon>Spermatophyta</taxon>
        <taxon>Magnoliopsida</taxon>
        <taxon>Liliopsida</taxon>
        <taxon>Poales</taxon>
        <taxon>Poaceae</taxon>
        <taxon>BOP clade</taxon>
        <taxon>Oryzoideae</taxon>
        <taxon>Oryzeae</taxon>
        <taxon>Oryzinae</taxon>
        <taxon>Oryza</taxon>
        <taxon>Oryza sativa</taxon>
    </lineage>
</organism>
<dbReference type="AlphaFoldDB" id="Q338T3"/>
<name>Q338T3_ORYSJ</name>
<gene>
    <name evidence="1" type="ordered locus">LOC_Os10g24650</name>
</gene>
<proteinExistence type="predicted"/>
<reference evidence="1" key="3">
    <citation type="submission" date="2006-07" db="EMBL/GenBank/DDBJ databases">
        <authorList>
            <person name="Buell R."/>
        </authorList>
    </citation>
    <scope>NUCLEOTIDE SEQUENCE</scope>
</reference>